<evidence type="ECO:0000256" key="4">
    <source>
        <dbReference type="ARBA" id="ARBA00022692"/>
    </source>
</evidence>
<protein>
    <submittedName>
        <fullName evidence="9">Binding-protein-dependent transport systems inner membrane component</fullName>
    </submittedName>
</protein>
<comment type="caution">
    <text evidence="9">The sequence shown here is derived from an EMBL/GenBank/DDBJ whole genome shotgun (WGS) entry which is preliminary data.</text>
</comment>
<dbReference type="EMBL" id="AAEW02000014">
    <property type="protein sequence ID" value="EAT15015.1"/>
    <property type="molecule type" value="Genomic_DNA"/>
</dbReference>
<name>Q1JXX8_DESA6</name>
<evidence type="ECO:0000259" key="8">
    <source>
        <dbReference type="PROSITE" id="PS50928"/>
    </source>
</evidence>
<evidence type="ECO:0000256" key="7">
    <source>
        <dbReference type="RuleBase" id="RU363032"/>
    </source>
</evidence>
<keyword evidence="4 7" id="KW-0812">Transmembrane</keyword>
<comment type="subcellular location">
    <subcellularLocation>
        <location evidence="1 7">Cell membrane</location>
        <topology evidence="1 7">Multi-pass membrane protein</topology>
    </subcellularLocation>
</comment>
<keyword evidence="6 7" id="KW-0472">Membrane</keyword>
<dbReference type="GO" id="GO:0055085">
    <property type="term" value="P:transmembrane transport"/>
    <property type="evidence" value="ECO:0007669"/>
    <property type="project" value="InterPro"/>
</dbReference>
<feature type="transmembrane region" description="Helical" evidence="7">
    <location>
        <begin position="173"/>
        <end position="194"/>
    </location>
</feature>
<dbReference type="GO" id="GO:0005886">
    <property type="term" value="C:plasma membrane"/>
    <property type="evidence" value="ECO:0007669"/>
    <property type="project" value="UniProtKB-SubCell"/>
</dbReference>
<feature type="transmembrane region" description="Helical" evidence="7">
    <location>
        <begin position="231"/>
        <end position="249"/>
    </location>
</feature>
<feature type="transmembrane region" description="Helical" evidence="7">
    <location>
        <begin position="200"/>
        <end position="219"/>
    </location>
</feature>
<dbReference type="RefSeq" id="WP_006001550.1">
    <property type="nucleotide sequence ID" value="NZ_AAEW02000014.1"/>
</dbReference>
<comment type="similarity">
    <text evidence="7">Belongs to the binding-protein-dependent transport system permease family.</text>
</comment>
<dbReference type="PANTHER" id="PTHR30151">
    <property type="entry name" value="ALKANE SULFONATE ABC TRANSPORTER-RELATED, MEMBRANE SUBUNIT"/>
    <property type="match status" value="1"/>
</dbReference>
<sequence length="269" mass="29528">MMSPTWKQRLWRMIGPTLLIVALWQITAWGVTNLRGVPFPTPLVTLQRLMELFANQPLAGYSLYHHMAVSLTRWLDAFALATLCGISYGLLSSRWNGLHTLTAPIPQLLLLIPGLAWIPVAILIFGIGEGATRFMIAMTAFAPIALATINGIKGVNIHYIRAAQMLGATPTTLFFQVLLPSALPALISGLRIGLGNSWRVLVAAEMVVGTGSGLGFSIIEARWSLDYPSALACVVIICLIGLILEYGLIRPLEKRTLERWMVQRRSNDV</sequence>
<reference evidence="9" key="2">
    <citation type="submission" date="2006-05" db="EMBL/GenBank/DDBJ databases">
        <title>Sequencing of the draft genome and assembly of Desulfuromonas acetoxidans DSM 684.</title>
        <authorList>
            <consortium name="US DOE Joint Genome Institute (JGI-PGF)"/>
            <person name="Copeland A."/>
            <person name="Lucas S."/>
            <person name="Lapidus A."/>
            <person name="Barry K."/>
            <person name="Detter J.C."/>
            <person name="Glavina del Rio T."/>
            <person name="Hammon N."/>
            <person name="Israni S."/>
            <person name="Dalin E."/>
            <person name="Tice H."/>
            <person name="Bruce D."/>
            <person name="Pitluck S."/>
            <person name="Richardson P."/>
        </authorList>
    </citation>
    <scope>NUCLEOTIDE SEQUENCE [LARGE SCALE GENOMIC DNA]</scope>
    <source>
        <strain evidence="9">DSM 684</strain>
    </source>
</reference>
<dbReference type="AlphaFoldDB" id="Q1JXX8"/>
<evidence type="ECO:0000313" key="9">
    <source>
        <dbReference type="EMBL" id="EAT15015.1"/>
    </source>
</evidence>
<feature type="domain" description="ABC transmembrane type-1" evidence="8">
    <location>
        <begin position="67"/>
        <end position="248"/>
    </location>
</feature>
<keyword evidence="2 7" id="KW-0813">Transport</keyword>
<dbReference type="Pfam" id="PF00528">
    <property type="entry name" value="BPD_transp_1"/>
    <property type="match status" value="1"/>
</dbReference>
<dbReference type="InterPro" id="IPR035906">
    <property type="entry name" value="MetI-like_sf"/>
</dbReference>
<dbReference type="Gene3D" id="1.10.3720.10">
    <property type="entry name" value="MetI-like"/>
    <property type="match status" value="1"/>
</dbReference>
<evidence type="ECO:0000256" key="6">
    <source>
        <dbReference type="ARBA" id="ARBA00023136"/>
    </source>
</evidence>
<gene>
    <name evidence="9" type="ORF">Dace_1092</name>
</gene>
<organism evidence="9 10">
    <name type="scientific">Desulfuromonas acetoxidans (strain DSM 684 / 11070)</name>
    <dbReference type="NCBI Taxonomy" id="281689"/>
    <lineage>
        <taxon>Bacteria</taxon>
        <taxon>Pseudomonadati</taxon>
        <taxon>Thermodesulfobacteriota</taxon>
        <taxon>Desulfuromonadia</taxon>
        <taxon>Desulfuromonadales</taxon>
        <taxon>Desulfuromonadaceae</taxon>
        <taxon>Desulfuromonas</taxon>
    </lineage>
</organism>
<evidence type="ECO:0000256" key="5">
    <source>
        <dbReference type="ARBA" id="ARBA00022989"/>
    </source>
</evidence>
<keyword evidence="5 7" id="KW-1133">Transmembrane helix</keyword>
<evidence type="ECO:0000256" key="3">
    <source>
        <dbReference type="ARBA" id="ARBA00022475"/>
    </source>
</evidence>
<feature type="transmembrane region" description="Helical" evidence="7">
    <location>
        <begin position="108"/>
        <end position="128"/>
    </location>
</feature>
<dbReference type="PROSITE" id="PS50928">
    <property type="entry name" value="ABC_TM1"/>
    <property type="match status" value="1"/>
</dbReference>
<dbReference type="OrthoDB" id="5449677at2"/>
<reference evidence="9" key="1">
    <citation type="submission" date="2006-05" db="EMBL/GenBank/DDBJ databases">
        <title>Annotation of the draft genome assembly of Desulfuromonas acetoxidans DSM 684.</title>
        <authorList>
            <consortium name="US DOE Joint Genome Institute (JGI-ORNL)"/>
            <person name="Larimer F."/>
            <person name="Land M."/>
            <person name="Hauser L."/>
        </authorList>
    </citation>
    <scope>NUCLEOTIDE SEQUENCE [LARGE SCALE GENOMIC DNA]</scope>
    <source>
        <strain evidence="9">DSM 684</strain>
    </source>
</reference>
<evidence type="ECO:0000256" key="1">
    <source>
        <dbReference type="ARBA" id="ARBA00004651"/>
    </source>
</evidence>
<feature type="transmembrane region" description="Helical" evidence="7">
    <location>
        <begin position="134"/>
        <end position="152"/>
    </location>
</feature>
<dbReference type="Proteomes" id="UP000005695">
    <property type="component" value="Unassembled WGS sequence"/>
</dbReference>
<dbReference type="CDD" id="cd06261">
    <property type="entry name" value="TM_PBP2"/>
    <property type="match status" value="1"/>
</dbReference>
<dbReference type="InterPro" id="IPR000515">
    <property type="entry name" value="MetI-like"/>
</dbReference>
<keyword evidence="3" id="KW-1003">Cell membrane</keyword>
<dbReference type="SUPFAM" id="SSF161098">
    <property type="entry name" value="MetI-like"/>
    <property type="match status" value="1"/>
</dbReference>
<keyword evidence="10" id="KW-1185">Reference proteome</keyword>
<accession>Q1JXX8</accession>
<evidence type="ECO:0000313" key="10">
    <source>
        <dbReference type="Proteomes" id="UP000005695"/>
    </source>
</evidence>
<proteinExistence type="inferred from homology"/>
<evidence type="ECO:0000256" key="2">
    <source>
        <dbReference type="ARBA" id="ARBA00022448"/>
    </source>
</evidence>
<dbReference type="PANTHER" id="PTHR30151:SF0">
    <property type="entry name" value="ABC TRANSPORTER PERMEASE PROTEIN MJ0413-RELATED"/>
    <property type="match status" value="1"/>
</dbReference>